<proteinExistence type="predicted"/>
<gene>
    <name evidence="2" type="ORF">AVDCRST_MAG89-3199</name>
</gene>
<dbReference type="AlphaFoldDB" id="A0A6J4M844"/>
<protein>
    <submittedName>
        <fullName evidence="2">Uncharacterized protein</fullName>
    </submittedName>
</protein>
<organism evidence="2">
    <name type="scientific">uncultured Gemmatimonadota bacterium</name>
    <dbReference type="NCBI Taxonomy" id="203437"/>
    <lineage>
        <taxon>Bacteria</taxon>
        <taxon>Pseudomonadati</taxon>
        <taxon>Gemmatimonadota</taxon>
        <taxon>environmental samples</taxon>
    </lineage>
</organism>
<accession>A0A6J4M844</accession>
<feature type="non-terminal residue" evidence="2">
    <location>
        <position position="1"/>
    </location>
</feature>
<evidence type="ECO:0000313" key="2">
    <source>
        <dbReference type="EMBL" id="CAA9352336.1"/>
    </source>
</evidence>
<reference evidence="2" key="1">
    <citation type="submission" date="2020-02" db="EMBL/GenBank/DDBJ databases">
        <authorList>
            <person name="Meier V. D."/>
        </authorList>
    </citation>
    <scope>NUCLEOTIDE SEQUENCE</scope>
    <source>
        <strain evidence="2">AVDCRST_MAG89</strain>
    </source>
</reference>
<feature type="compositionally biased region" description="Low complexity" evidence="1">
    <location>
        <begin position="98"/>
        <end position="109"/>
    </location>
</feature>
<dbReference type="EMBL" id="CADCTV010000667">
    <property type="protein sequence ID" value="CAA9352336.1"/>
    <property type="molecule type" value="Genomic_DNA"/>
</dbReference>
<feature type="compositionally biased region" description="Basic residues" evidence="1">
    <location>
        <begin position="54"/>
        <end position="70"/>
    </location>
</feature>
<sequence length="245" mass="26438">ENRQSRPQRPHLFARPCHLGRRGDDHRGNGQPHHHPGGHPPGGGHLVVEPGRRGQSRGRRAGADRRHRRVGGGAGHHLQAHLVAGHCAHLRRARGAVAGRRVRAPQPAVRGDRDAGRRAHRRHAALPAGGVPHRADPRHRELQARRHGGDGRHRAALLVQLRAAPVRHPDAAAPRFQPAGDRPEPVHRGDRRAQPGAGLRLHRAGRRAGAAALHGVVRRLRAAGDAGVALPGDPAPPREAAQRRL</sequence>
<feature type="compositionally biased region" description="Basic and acidic residues" evidence="1">
    <location>
        <begin position="181"/>
        <end position="193"/>
    </location>
</feature>
<name>A0A6J4M844_9BACT</name>
<feature type="region of interest" description="Disordered" evidence="1">
    <location>
        <begin position="171"/>
        <end position="203"/>
    </location>
</feature>
<evidence type="ECO:0000256" key="1">
    <source>
        <dbReference type="SAM" id="MobiDB-lite"/>
    </source>
</evidence>
<feature type="non-terminal residue" evidence="2">
    <location>
        <position position="245"/>
    </location>
</feature>
<feature type="region of interest" description="Disordered" evidence="1">
    <location>
        <begin position="98"/>
        <end position="138"/>
    </location>
</feature>
<feature type="region of interest" description="Disordered" evidence="1">
    <location>
        <begin position="1"/>
        <end position="73"/>
    </location>
</feature>
<feature type="region of interest" description="Disordered" evidence="1">
    <location>
        <begin position="224"/>
        <end position="245"/>
    </location>
</feature>